<proteinExistence type="predicted"/>
<gene>
    <name evidence="1" type="ORF">LTS18_011270</name>
</gene>
<dbReference type="EMBL" id="JAWDJW010000324">
    <property type="protein sequence ID" value="KAK3080985.1"/>
    <property type="molecule type" value="Genomic_DNA"/>
</dbReference>
<sequence>MASEQIDLYEVLGISQSASKAEIKKAYHKAALSSHPDKVSEADRPAAEVQFKAVSQAYEILSDDQKRHLYDTHGMDAFDPSRGGPGGMGGQEVDLDDILSQMF</sequence>
<evidence type="ECO:0000313" key="2">
    <source>
        <dbReference type="Proteomes" id="UP001186974"/>
    </source>
</evidence>
<name>A0ACC3DW76_9PEZI</name>
<comment type="caution">
    <text evidence="1">The sequence shown here is derived from an EMBL/GenBank/DDBJ whole genome shotgun (WGS) entry which is preliminary data.</text>
</comment>
<reference evidence="1" key="1">
    <citation type="submission" date="2024-09" db="EMBL/GenBank/DDBJ databases">
        <title>Black Yeasts Isolated from many extreme environments.</title>
        <authorList>
            <person name="Coleine C."/>
            <person name="Stajich J.E."/>
            <person name="Selbmann L."/>
        </authorList>
    </citation>
    <scope>NUCLEOTIDE SEQUENCE</scope>
    <source>
        <strain evidence="1">CCFEE 5737</strain>
    </source>
</reference>
<feature type="non-terminal residue" evidence="1">
    <location>
        <position position="103"/>
    </location>
</feature>
<accession>A0ACC3DW76</accession>
<protein>
    <submittedName>
        <fullName evidence="1">Uncharacterized protein</fullName>
    </submittedName>
</protein>
<dbReference type="Proteomes" id="UP001186974">
    <property type="component" value="Unassembled WGS sequence"/>
</dbReference>
<keyword evidence="2" id="KW-1185">Reference proteome</keyword>
<organism evidence="1 2">
    <name type="scientific">Coniosporium uncinatum</name>
    <dbReference type="NCBI Taxonomy" id="93489"/>
    <lineage>
        <taxon>Eukaryota</taxon>
        <taxon>Fungi</taxon>
        <taxon>Dikarya</taxon>
        <taxon>Ascomycota</taxon>
        <taxon>Pezizomycotina</taxon>
        <taxon>Dothideomycetes</taxon>
        <taxon>Dothideomycetes incertae sedis</taxon>
        <taxon>Coniosporium</taxon>
    </lineage>
</organism>
<evidence type="ECO:0000313" key="1">
    <source>
        <dbReference type="EMBL" id="KAK3080985.1"/>
    </source>
</evidence>